<protein>
    <submittedName>
        <fullName evidence="11">Rhomboid family intramembrane serine protease</fullName>
        <ecNumber evidence="11">3.4.21.105</ecNumber>
    </submittedName>
</protein>
<keyword evidence="11" id="KW-0645">Protease</keyword>
<dbReference type="EMBL" id="DWZE01000021">
    <property type="protein sequence ID" value="HJA82691.1"/>
    <property type="molecule type" value="Genomic_DNA"/>
</dbReference>
<keyword evidence="3 8" id="KW-0812">Transmembrane</keyword>
<reference evidence="11" key="2">
    <citation type="submission" date="2021-04" db="EMBL/GenBank/DDBJ databases">
        <authorList>
            <person name="Gilroy R."/>
        </authorList>
    </citation>
    <scope>NUCLEOTIDE SEQUENCE</scope>
    <source>
        <strain evidence="11">ChiHecec1B25-7008</strain>
    </source>
</reference>
<dbReference type="PANTHER" id="PTHR43731">
    <property type="entry name" value="RHOMBOID PROTEASE"/>
    <property type="match status" value="1"/>
</dbReference>
<feature type="domain" description="Suppressor of fused-like" evidence="10">
    <location>
        <begin position="153"/>
        <end position="307"/>
    </location>
</feature>
<feature type="transmembrane region" description="Helical" evidence="8">
    <location>
        <begin position="545"/>
        <end position="565"/>
    </location>
</feature>
<feature type="region of interest" description="Disordered" evidence="7">
    <location>
        <begin position="98"/>
        <end position="120"/>
    </location>
</feature>
<dbReference type="InterPro" id="IPR035952">
    <property type="entry name" value="Rhomboid-like_sf"/>
</dbReference>
<dbReference type="PANTHER" id="PTHR43731:SF14">
    <property type="entry name" value="PRESENILIN-ASSOCIATED RHOMBOID-LIKE PROTEIN, MITOCHONDRIAL"/>
    <property type="match status" value="1"/>
</dbReference>
<evidence type="ECO:0000313" key="12">
    <source>
        <dbReference type="Proteomes" id="UP000823860"/>
    </source>
</evidence>
<feature type="transmembrane region" description="Helical" evidence="8">
    <location>
        <begin position="406"/>
        <end position="426"/>
    </location>
</feature>
<dbReference type="GO" id="GO:0004252">
    <property type="term" value="F:serine-type endopeptidase activity"/>
    <property type="evidence" value="ECO:0007669"/>
    <property type="project" value="InterPro"/>
</dbReference>
<evidence type="ECO:0000256" key="1">
    <source>
        <dbReference type="ARBA" id="ARBA00004141"/>
    </source>
</evidence>
<sequence length="743" mass="82949">MAIGFKPQVRTEFEADGQTNREILLSAQEAASELGWRIGYVTPTEAVFYTSVSFWSWEEKVTVKTTEQEGKVRLTSTCTHMQLMDWGKNKANLKKLVSQMQRSKHTHRSGKPGQQSEPYTAEEKSAIDAHIRKYFGRMDAIIHAHEGTNNGPDIILIAPTSRDDYYTLLTRGAGSRKMTVPDKTLPDRCEFCLCLPPDWNPESPNAEDRWPVAWLEKCALLPTEEGVWLTCGHTVSEGSPLHTGTEMDTWILTAPEERDEAAAECTLPGGDKVAFYELVPLYREEAEYKQAYGLTALLDKMKKTGHICHTHRPNTCAGFNPFPQEENPGIRLEDETQITLRSILTPRKGNLATPILTYINIAVFLLMAVSGVGIFLPEGLSLLKWGADFGPLTLTGEWWRALTCNFIHIGIIHLLMNMYAMLYIGAYLEPLVGTSRLFVAYLLTGLCSAGVSLAAHPETLSAGASGAIFGLYGIFLAYLLFHRIEKHQRKSLLWSIGLFVVYNLLNGFTHSGIDNAAHIGGLVSGFLLGLGYVQADQLQDRGKSVARAAEGLLLAAFVGLFMVLVRKAPADYRDIKALWDSGELEQYVTDEPTTIESTEGEWTEYTRKEPGFSCSYPTYWHAQEGENNGEGQLLLLVNGYNTVNISYAKFESEKELEELDEVIPLSVPECPPETIRIGGKEFKRLTTRRDYPVAGVGTLNMKQTVAYRMDRDSLEGFIVVMMISDKELEKDAELILQSIRVEQ</sequence>
<dbReference type="GO" id="GO:0006508">
    <property type="term" value="P:proteolysis"/>
    <property type="evidence" value="ECO:0007669"/>
    <property type="project" value="UniProtKB-KW"/>
</dbReference>
<accession>A0A9D2HQK9</accession>
<dbReference type="Proteomes" id="UP000823860">
    <property type="component" value="Unassembled WGS sequence"/>
</dbReference>
<gene>
    <name evidence="11" type="ORF">H9785_01765</name>
</gene>
<dbReference type="InterPro" id="IPR022764">
    <property type="entry name" value="Peptidase_S54_rhomboid_dom"/>
</dbReference>
<feature type="domain" description="Peptidase S54 rhomboid" evidence="9">
    <location>
        <begin position="396"/>
        <end position="533"/>
    </location>
</feature>
<comment type="subcellular location">
    <subcellularLocation>
        <location evidence="1">Membrane</location>
        <topology evidence="1">Multi-pass membrane protein</topology>
    </subcellularLocation>
</comment>
<dbReference type="AlphaFoldDB" id="A0A9D2HQK9"/>
<evidence type="ECO:0000256" key="2">
    <source>
        <dbReference type="ARBA" id="ARBA00009045"/>
    </source>
</evidence>
<dbReference type="InterPro" id="IPR050925">
    <property type="entry name" value="Rhomboid_protease_S54"/>
</dbReference>
<keyword evidence="6 8" id="KW-0472">Membrane</keyword>
<evidence type="ECO:0000256" key="7">
    <source>
        <dbReference type="SAM" id="MobiDB-lite"/>
    </source>
</evidence>
<name>A0A9D2HQK9_9BACE</name>
<dbReference type="GO" id="GO:0016020">
    <property type="term" value="C:membrane"/>
    <property type="evidence" value="ECO:0007669"/>
    <property type="project" value="UniProtKB-SubCell"/>
</dbReference>
<dbReference type="SUPFAM" id="SSF144091">
    <property type="entry name" value="Rhomboid-like"/>
    <property type="match status" value="1"/>
</dbReference>
<evidence type="ECO:0000256" key="8">
    <source>
        <dbReference type="SAM" id="Phobius"/>
    </source>
</evidence>
<feature type="transmembrane region" description="Helical" evidence="8">
    <location>
        <begin position="492"/>
        <end position="509"/>
    </location>
</feature>
<keyword evidence="5 8" id="KW-1133">Transmembrane helix</keyword>
<feature type="transmembrane region" description="Helical" evidence="8">
    <location>
        <begin position="462"/>
        <end position="480"/>
    </location>
</feature>
<dbReference type="Pfam" id="PF05076">
    <property type="entry name" value="SUFU"/>
    <property type="match status" value="1"/>
</dbReference>
<evidence type="ECO:0000259" key="10">
    <source>
        <dbReference type="Pfam" id="PF05076"/>
    </source>
</evidence>
<comment type="caution">
    <text evidence="11">The sequence shown here is derived from an EMBL/GenBank/DDBJ whole genome shotgun (WGS) entry which is preliminary data.</text>
</comment>
<feature type="transmembrane region" description="Helical" evidence="8">
    <location>
        <begin position="515"/>
        <end position="533"/>
    </location>
</feature>
<evidence type="ECO:0000256" key="6">
    <source>
        <dbReference type="ARBA" id="ARBA00023136"/>
    </source>
</evidence>
<feature type="transmembrane region" description="Helical" evidence="8">
    <location>
        <begin position="355"/>
        <end position="376"/>
    </location>
</feature>
<evidence type="ECO:0000313" key="11">
    <source>
        <dbReference type="EMBL" id="HJA82691.1"/>
    </source>
</evidence>
<dbReference type="EC" id="3.4.21.105" evidence="11"/>
<comment type="similarity">
    <text evidence="2">Belongs to the peptidase S54 family.</text>
</comment>
<dbReference type="InterPro" id="IPR020941">
    <property type="entry name" value="SUFU-like_domain"/>
</dbReference>
<dbReference type="Pfam" id="PF01694">
    <property type="entry name" value="Rhomboid"/>
    <property type="match status" value="1"/>
</dbReference>
<proteinExistence type="inferred from homology"/>
<dbReference type="Gene3D" id="1.20.1540.10">
    <property type="entry name" value="Rhomboid-like"/>
    <property type="match status" value="1"/>
</dbReference>
<evidence type="ECO:0000256" key="5">
    <source>
        <dbReference type="ARBA" id="ARBA00022989"/>
    </source>
</evidence>
<reference evidence="11" key="1">
    <citation type="journal article" date="2021" name="PeerJ">
        <title>Extensive microbial diversity within the chicken gut microbiome revealed by metagenomics and culture.</title>
        <authorList>
            <person name="Gilroy R."/>
            <person name="Ravi A."/>
            <person name="Getino M."/>
            <person name="Pursley I."/>
            <person name="Horton D.L."/>
            <person name="Alikhan N.F."/>
            <person name="Baker D."/>
            <person name="Gharbi K."/>
            <person name="Hall N."/>
            <person name="Watson M."/>
            <person name="Adriaenssens E.M."/>
            <person name="Foster-Nyarko E."/>
            <person name="Jarju S."/>
            <person name="Secka A."/>
            <person name="Antonio M."/>
            <person name="Oren A."/>
            <person name="Chaudhuri R.R."/>
            <person name="La Ragione R."/>
            <person name="Hildebrand F."/>
            <person name="Pallen M.J."/>
        </authorList>
    </citation>
    <scope>NUCLEOTIDE SEQUENCE</scope>
    <source>
        <strain evidence="11">ChiHecec1B25-7008</strain>
    </source>
</reference>
<evidence type="ECO:0000259" key="9">
    <source>
        <dbReference type="Pfam" id="PF01694"/>
    </source>
</evidence>
<keyword evidence="4 11" id="KW-0378">Hydrolase</keyword>
<evidence type="ECO:0000256" key="3">
    <source>
        <dbReference type="ARBA" id="ARBA00022692"/>
    </source>
</evidence>
<feature type="transmembrane region" description="Helical" evidence="8">
    <location>
        <begin position="438"/>
        <end position="456"/>
    </location>
</feature>
<evidence type="ECO:0000256" key="4">
    <source>
        <dbReference type="ARBA" id="ARBA00022801"/>
    </source>
</evidence>
<organism evidence="11 12">
    <name type="scientific">Candidatus Bacteroides intestinavium</name>
    <dbReference type="NCBI Taxonomy" id="2838469"/>
    <lineage>
        <taxon>Bacteria</taxon>
        <taxon>Pseudomonadati</taxon>
        <taxon>Bacteroidota</taxon>
        <taxon>Bacteroidia</taxon>
        <taxon>Bacteroidales</taxon>
        <taxon>Bacteroidaceae</taxon>
        <taxon>Bacteroides</taxon>
    </lineage>
</organism>